<dbReference type="EMBL" id="CP051428">
    <property type="protein sequence ID" value="QJC51969.1"/>
    <property type="molecule type" value="Genomic_DNA"/>
</dbReference>
<keyword evidence="4" id="KW-0812">Transmembrane</keyword>
<sequence length="419" mass="48498">MEQLGWVDYLFLYCMVCIWIMLLINIVLTAGGYRYYLKTLRMRVDEPLDEYPTVSVLVPAHNEEKVIGQTVEALMELDYPKDKLEIIVINDNSSDDTGAILDQLRRSRPDVNLRILTTDKETGGKGKSGALNNGYAVSTGEVLAVYDADNTPERSALRILIHTLWRDQRLGAVIGKFRTRNGSKNWLTRFINIETLGFQWMVQAGRWELFGLCTIPGTNFVVRRSIIEEMGGWDTKAIAEDTEISFRIYRLGYRIRYMPLSVTWEQEPETVPVWMKQRSRWVKGNIYVLLKNIPLLFSPEAKQIRFDLIYFCSVYFLFLSSALLSDAIFVLGILGLIEYNIVGNTLLLWLMAYLVFVLEMALALSMEKGQSRPRNIALVAVMYFTYCQLWLVVALQGAYQFIRDSILRREARWYKTERF</sequence>
<dbReference type="SUPFAM" id="SSF53448">
    <property type="entry name" value="Nucleotide-diphospho-sugar transferases"/>
    <property type="match status" value="1"/>
</dbReference>
<dbReference type="Gene3D" id="3.90.550.10">
    <property type="entry name" value="Spore Coat Polysaccharide Biosynthesis Protein SpsA, Chain A"/>
    <property type="match status" value="1"/>
</dbReference>
<keyword evidence="2" id="KW-0328">Glycosyltransferase</keyword>
<keyword evidence="6" id="KW-1185">Reference proteome</keyword>
<dbReference type="PANTHER" id="PTHR43630">
    <property type="entry name" value="POLY-BETA-1,6-N-ACETYL-D-GLUCOSAMINE SYNTHASE"/>
    <property type="match status" value="1"/>
</dbReference>
<dbReference type="RefSeq" id="WP_168907547.1">
    <property type="nucleotide sequence ID" value="NZ_CP051428.1"/>
</dbReference>
<feature type="transmembrane region" description="Helical" evidence="4">
    <location>
        <begin position="346"/>
        <end position="364"/>
    </location>
</feature>
<dbReference type="InterPro" id="IPR029044">
    <property type="entry name" value="Nucleotide-diphossugar_trans"/>
</dbReference>
<keyword evidence="3 5" id="KW-0808">Transferase</keyword>
<dbReference type="PANTHER" id="PTHR43630:SF1">
    <property type="entry name" value="POLY-BETA-1,6-N-ACETYL-D-GLUCOSAMINE SYNTHASE"/>
    <property type="match status" value="1"/>
</dbReference>
<dbReference type="Pfam" id="PF13641">
    <property type="entry name" value="Glyco_tranf_2_3"/>
    <property type="match status" value="1"/>
</dbReference>
<keyword evidence="4" id="KW-1133">Transmembrane helix</keyword>
<gene>
    <name evidence="5" type="ORF">HGI30_10685</name>
</gene>
<name>A0A6H2GX85_9BACL</name>
<protein>
    <submittedName>
        <fullName evidence="5">Glycosyltransferase</fullName>
    </submittedName>
</protein>
<accession>A0A6H2GX85</accession>
<dbReference type="AlphaFoldDB" id="A0A6H2GX85"/>
<evidence type="ECO:0000313" key="6">
    <source>
        <dbReference type="Proteomes" id="UP000502136"/>
    </source>
</evidence>
<organism evidence="5 6">
    <name type="scientific">Paenibacillus albicereus</name>
    <dbReference type="NCBI Taxonomy" id="2726185"/>
    <lineage>
        <taxon>Bacteria</taxon>
        <taxon>Bacillati</taxon>
        <taxon>Bacillota</taxon>
        <taxon>Bacilli</taxon>
        <taxon>Bacillales</taxon>
        <taxon>Paenibacillaceae</taxon>
        <taxon>Paenibacillus</taxon>
    </lineage>
</organism>
<evidence type="ECO:0000256" key="3">
    <source>
        <dbReference type="ARBA" id="ARBA00022679"/>
    </source>
</evidence>
<feature type="transmembrane region" description="Helical" evidence="4">
    <location>
        <begin position="308"/>
        <end position="334"/>
    </location>
</feature>
<evidence type="ECO:0000256" key="2">
    <source>
        <dbReference type="ARBA" id="ARBA00022676"/>
    </source>
</evidence>
<feature type="transmembrane region" description="Helical" evidence="4">
    <location>
        <begin position="6"/>
        <end position="33"/>
    </location>
</feature>
<dbReference type="CDD" id="cd06423">
    <property type="entry name" value="CESA_like"/>
    <property type="match status" value="1"/>
</dbReference>
<keyword evidence="4" id="KW-0472">Membrane</keyword>
<evidence type="ECO:0000256" key="1">
    <source>
        <dbReference type="ARBA" id="ARBA00006739"/>
    </source>
</evidence>
<dbReference type="GO" id="GO:0016757">
    <property type="term" value="F:glycosyltransferase activity"/>
    <property type="evidence" value="ECO:0007669"/>
    <property type="project" value="UniProtKB-KW"/>
</dbReference>
<feature type="transmembrane region" description="Helical" evidence="4">
    <location>
        <begin position="376"/>
        <end position="399"/>
    </location>
</feature>
<dbReference type="Proteomes" id="UP000502136">
    <property type="component" value="Chromosome"/>
</dbReference>
<dbReference type="KEGG" id="palr:HGI30_10685"/>
<evidence type="ECO:0000313" key="5">
    <source>
        <dbReference type="EMBL" id="QJC51969.1"/>
    </source>
</evidence>
<proteinExistence type="inferred from homology"/>
<comment type="similarity">
    <text evidence="1">Belongs to the glycosyltransferase 2 family.</text>
</comment>
<evidence type="ECO:0000256" key="4">
    <source>
        <dbReference type="SAM" id="Phobius"/>
    </source>
</evidence>
<reference evidence="5 6" key="1">
    <citation type="submission" date="2020-04" db="EMBL/GenBank/DDBJ databases">
        <title>Novel Paenibacillus strain UniB2 isolated from commercial digestive syrup.</title>
        <authorList>
            <person name="Thorat V."/>
            <person name="Kirdat K."/>
            <person name="Tiwarekar B."/>
            <person name="Yadav A."/>
        </authorList>
    </citation>
    <scope>NUCLEOTIDE SEQUENCE [LARGE SCALE GENOMIC DNA]</scope>
    <source>
        <strain evidence="5 6">UniB2</strain>
    </source>
</reference>